<dbReference type="Pfam" id="PF07963">
    <property type="entry name" value="N_methyl"/>
    <property type="match status" value="1"/>
</dbReference>
<keyword evidence="3" id="KW-1185">Reference proteome</keyword>
<dbReference type="RefSeq" id="WP_183212226.1">
    <property type="nucleotide sequence ID" value="NZ_JACHOR010000001.1"/>
</dbReference>
<organism evidence="2 3">
    <name type="scientific">Brevundimonas variabilis</name>
    <dbReference type="NCBI Taxonomy" id="74312"/>
    <lineage>
        <taxon>Bacteria</taxon>
        <taxon>Pseudomonadati</taxon>
        <taxon>Pseudomonadota</taxon>
        <taxon>Alphaproteobacteria</taxon>
        <taxon>Caulobacterales</taxon>
        <taxon>Caulobacteraceae</taxon>
        <taxon>Brevundimonas</taxon>
    </lineage>
</organism>
<keyword evidence="1" id="KW-0472">Membrane</keyword>
<reference evidence="2 3" key="1">
    <citation type="submission" date="2020-08" db="EMBL/GenBank/DDBJ databases">
        <title>Genomic Encyclopedia of Type Strains, Phase IV (KMG-IV): sequencing the most valuable type-strain genomes for metagenomic binning, comparative biology and taxonomic classification.</title>
        <authorList>
            <person name="Goeker M."/>
        </authorList>
    </citation>
    <scope>NUCLEOTIDE SEQUENCE [LARGE SCALE GENOMIC DNA]</scope>
    <source>
        <strain evidence="2 3">DSM 4737</strain>
    </source>
</reference>
<dbReference type="PROSITE" id="PS00409">
    <property type="entry name" value="PROKAR_NTER_METHYL"/>
    <property type="match status" value="1"/>
</dbReference>
<dbReference type="AlphaFoldDB" id="A0A7W9CGR3"/>
<evidence type="ECO:0000313" key="2">
    <source>
        <dbReference type="EMBL" id="MBB5745335.1"/>
    </source>
</evidence>
<sequence>MVPPLHPRSGFSLIEALVVLAIGGMALAIIFSIGIKAGDTGFGLGRRAMAAADTELSTNDLRSLLRSYSVRPAGSFVEGVDRPVEGTSTRLVGEAVMERATQCAPQGWAGELALEIEQRDGLISVVCQANGRRVTLASGPGARGGFQYSSDAGSTWSDTWRTAQGDRFAEPRSARVWIRLTGPGMQDIVETAGSGRPQTWARDDLD</sequence>
<keyword evidence="1" id="KW-1133">Transmembrane helix</keyword>
<dbReference type="NCBIfam" id="TIGR02532">
    <property type="entry name" value="IV_pilin_GFxxxE"/>
    <property type="match status" value="1"/>
</dbReference>
<gene>
    <name evidence="2" type="ORF">GGR13_000907</name>
</gene>
<dbReference type="EMBL" id="JACHOR010000001">
    <property type="protein sequence ID" value="MBB5745335.1"/>
    <property type="molecule type" value="Genomic_DNA"/>
</dbReference>
<proteinExistence type="predicted"/>
<evidence type="ECO:0000256" key="1">
    <source>
        <dbReference type="SAM" id="Phobius"/>
    </source>
</evidence>
<protein>
    <submittedName>
        <fullName evidence="2">Prepilin-type N-terminal cleavage/methylation domain-containing protein</fullName>
    </submittedName>
</protein>
<feature type="transmembrane region" description="Helical" evidence="1">
    <location>
        <begin position="12"/>
        <end position="37"/>
    </location>
</feature>
<name>A0A7W9CGR3_9CAUL</name>
<comment type="caution">
    <text evidence="2">The sequence shown here is derived from an EMBL/GenBank/DDBJ whole genome shotgun (WGS) entry which is preliminary data.</text>
</comment>
<accession>A0A7W9CGR3</accession>
<dbReference type="Proteomes" id="UP000545037">
    <property type="component" value="Unassembled WGS sequence"/>
</dbReference>
<evidence type="ECO:0000313" key="3">
    <source>
        <dbReference type="Proteomes" id="UP000545037"/>
    </source>
</evidence>
<keyword evidence="1" id="KW-0812">Transmembrane</keyword>
<dbReference type="InterPro" id="IPR012902">
    <property type="entry name" value="N_methyl_site"/>
</dbReference>